<dbReference type="EMBL" id="BGPR01004949">
    <property type="protein sequence ID" value="GBN05210.1"/>
    <property type="molecule type" value="Genomic_DNA"/>
</dbReference>
<protein>
    <submittedName>
        <fullName evidence="1">Uncharacterized protein</fullName>
    </submittedName>
</protein>
<name>A0A4Y2KT57_ARAVE</name>
<accession>A0A4Y2KT57</accession>
<proteinExistence type="predicted"/>
<evidence type="ECO:0000313" key="1">
    <source>
        <dbReference type="EMBL" id="GBN05210.1"/>
    </source>
</evidence>
<dbReference type="AlphaFoldDB" id="A0A4Y2KT57"/>
<sequence length="112" mass="12946">MCTTPLLSIYLKSYYDSGGLSLMAFNDTNRLVCTGPNPSWLPRAQRRPISCPIRGESAKQLYGTSHLRLFRPAGGLWVLPNCSPYSCSRLWLLCHFDIYYFQRPYRRFCICP</sequence>
<organism evidence="1 2">
    <name type="scientific">Araneus ventricosus</name>
    <name type="common">Orbweaver spider</name>
    <name type="synonym">Epeira ventricosa</name>
    <dbReference type="NCBI Taxonomy" id="182803"/>
    <lineage>
        <taxon>Eukaryota</taxon>
        <taxon>Metazoa</taxon>
        <taxon>Ecdysozoa</taxon>
        <taxon>Arthropoda</taxon>
        <taxon>Chelicerata</taxon>
        <taxon>Arachnida</taxon>
        <taxon>Araneae</taxon>
        <taxon>Araneomorphae</taxon>
        <taxon>Entelegynae</taxon>
        <taxon>Araneoidea</taxon>
        <taxon>Araneidae</taxon>
        <taxon>Araneus</taxon>
    </lineage>
</organism>
<keyword evidence="2" id="KW-1185">Reference proteome</keyword>
<dbReference type="Proteomes" id="UP000499080">
    <property type="component" value="Unassembled WGS sequence"/>
</dbReference>
<comment type="caution">
    <text evidence="1">The sequence shown here is derived from an EMBL/GenBank/DDBJ whole genome shotgun (WGS) entry which is preliminary data.</text>
</comment>
<gene>
    <name evidence="1" type="ORF">AVEN_143038_1</name>
</gene>
<reference evidence="1 2" key="1">
    <citation type="journal article" date="2019" name="Sci. Rep.">
        <title>Orb-weaving spider Araneus ventricosus genome elucidates the spidroin gene catalogue.</title>
        <authorList>
            <person name="Kono N."/>
            <person name="Nakamura H."/>
            <person name="Ohtoshi R."/>
            <person name="Moran D.A.P."/>
            <person name="Shinohara A."/>
            <person name="Yoshida Y."/>
            <person name="Fujiwara M."/>
            <person name="Mori M."/>
            <person name="Tomita M."/>
            <person name="Arakawa K."/>
        </authorList>
    </citation>
    <scope>NUCLEOTIDE SEQUENCE [LARGE SCALE GENOMIC DNA]</scope>
</reference>
<evidence type="ECO:0000313" key="2">
    <source>
        <dbReference type="Proteomes" id="UP000499080"/>
    </source>
</evidence>